<evidence type="ECO:0000313" key="1">
    <source>
        <dbReference type="EMBL" id="KAF2222261.1"/>
    </source>
</evidence>
<gene>
    <name evidence="1" type="ORF">BDZ85DRAFT_263334</name>
</gene>
<keyword evidence="2" id="KW-1185">Reference proteome</keyword>
<proteinExistence type="predicted"/>
<organism evidence="1 2">
    <name type="scientific">Elsinoe ampelina</name>
    <dbReference type="NCBI Taxonomy" id="302913"/>
    <lineage>
        <taxon>Eukaryota</taxon>
        <taxon>Fungi</taxon>
        <taxon>Dikarya</taxon>
        <taxon>Ascomycota</taxon>
        <taxon>Pezizomycotina</taxon>
        <taxon>Dothideomycetes</taxon>
        <taxon>Dothideomycetidae</taxon>
        <taxon>Myriangiales</taxon>
        <taxon>Elsinoaceae</taxon>
        <taxon>Elsinoe</taxon>
    </lineage>
</organism>
<accession>A0A6A6G951</accession>
<dbReference type="Proteomes" id="UP000799538">
    <property type="component" value="Unassembled WGS sequence"/>
</dbReference>
<protein>
    <submittedName>
        <fullName evidence="1">Uncharacterized protein</fullName>
    </submittedName>
</protein>
<name>A0A6A6G951_9PEZI</name>
<dbReference type="AlphaFoldDB" id="A0A6A6G951"/>
<evidence type="ECO:0000313" key="2">
    <source>
        <dbReference type="Proteomes" id="UP000799538"/>
    </source>
</evidence>
<reference evidence="2" key="1">
    <citation type="journal article" date="2020" name="Stud. Mycol.">
        <title>101 Dothideomycetes genomes: A test case for predicting lifestyles and emergence of pathogens.</title>
        <authorList>
            <person name="Haridas S."/>
            <person name="Albert R."/>
            <person name="Binder M."/>
            <person name="Bloem J."/>
            <person name="LaButti K."/>
            <person name="Salamov A."/>
            <person name="Andreopoulos B."/>
            <person name="Baker S."/>
            <person name="Barry K."/>
            <person name="Bills G."/>
            <person name="Bluhm B."/>
            <person name="Cannon C."/>
            <person name="Castanera R."/>
            <person name="Culley D."/>
            <person name="Daum C."/>
            <person name="Ezra D."/>
            <person name="Gonzalez J."/>
            <person name="Henrissat B."/>
            <person name="Kuo A."/>
            <person name="Liang C."/>
            <person name="Lipzen A."/>
            <person name="Lutzoni F."/>
            <person name="Magnuson J."/>
            <person name="Mondo S."/>
            <person name="Nolan M."/>
            <person name="Ohm R."/>
            <person name="Pangilinan J."/>
            <person name="Park H.-J."/>
            <person name="Ramirez L."/>
            <person name="Alfaro M."/>
            <person name="Sun H."/>
            <person name="Tritt A."/>
            <person name="Yoshinaga Y."/>
            <person name="Zwiers L.-H."/>
            <person name="Turgeon B."/>
            <person name="Goodwin S."/>
            <person name="Spatafora J."/>
            <person name="Crous P."/>
            <person name="Grigoriev I."/>
        </authorList>
    </citation>
    <scope>NUCLEOTIDE SEQUENCE [LARGE SCALE GENOMIC DNA]</scope>
    <source>
        <strain evidence="2">CECT 20119</strain>
    </source>
</reference>
<dbReference type="EMBL" id="ML992508">
    <property type="protein sequence ID" value="KAF2222261.1"/>
    <property type="molecule type" value="Genomic_DNA"/>
</dbReference>
<sequence length="191" mass="21328">MITRCSYGISSAPSDGLPEFELCGDPFSGISKDIHATTPMRLGAIVEVKIECPSHVMACAWQQGLSWLYAPQTCTPELACFELIIRHSAVWHSNGAVRALRLRYPARNVKRSCASRTSYARCEAQCKILVYLFSRIHMNFNSFPRDSRMDRLCDDHTGLSTACGQSPRIHIILRTTSLLIPQQGLKRASLV</sequence>